<name>A0A7W3LUP7_ACTNM</name>
<keyword evidence="3" id="KW-0131">Cell cycle</keyword>
<comment type="caution">
    <text evidence="5">The sequence shown here is derived from an EMBL/GenBank/DDBJ whole genome shotgun (WGS) entry which is preliminary data.</text>
</comment>
<dbReference type="Gene3D" id="3.30.110.150">
    <property type="entry name" value="SepF-like protein"/>
    <property type="match status" value="1"/>
</dbReference>
<accession>A0A7W3LUP7</accession>
<keyword evidence="6" id="KW-1185">Reference proteome</keyword>
<sequence length="76" mass="8232">MVVKTLAPRDYNEALHVGHYFRQGVPVIMDLTAMANAEAMQLIDFAAGLVVGRGGDMQRVDTKVFLLLPLSTAKSA</sequence>
<protein>
    <submittedName>
        <fullName evidence="5">FtsZ-interacting cell division protein YlmF</fullName>
    </submittedName>
</protein>
<evidence type="ECO:0000256" key="2">
    <source>
        <dbReference type="ARBA" id="ARBA00023210"/>
    </source>
</evidence>
<gene>
    <name evidence="5" type="ORF">HNR61_006227</name>
</gene>
<keyword evidence="2" id="KW-0717">Septation</keyword>
<proteinExistence type="predicted"/>
<evidence type="ECO:0000313" key="6">
    <source>
        <dbReference type="Proteomes" id="UP000572680"/>
    </source>
</evidence>
<reference evidence="5 6" key="1">
    <citation type="submission" date="2020-08" db="EMBL/GenBank/DDBJ databases">
        <title>Genomic Encyclopedia of Type Strains, Phase IV (KMG-IV): sequencing the most valuable type-strain genomes for metagenomic binning, comparative biology and taxonomic classification.</title>
        <authorList>
            <person name="Goeker M."/>
        </authorList>
    </citation>
    <scope>NUCLEOTIDE SEQUENCE [LARGE SCALE GENOMIC DNA]</scope>
    <source>
        <strain evidence="5 6">DSM 44197</strain>
    </source>
</reference>
<dbReference type="RefSeq" id="WP_182846626.1">
    <property type="nucleotide sequence ID" value="NZ_BAAALP010000011.1"/>
</dbReference>
<evidence type="ECO:0000313" key="5">
    <source>
        <dbReference type="EMBL" id="MBA8954570.1"/>
    </source>
</evidence>
<dbReference type="Proteomes" id="UP000572680">
    <property type="component" value="Unassembled WGS sequence"/>
</dbReference>
<comment type="function">
    <text evidence="4">Cell division protein that is part of the divisome complex and is recruited early to the Z-ring. Probably stimulates Z-ring formation, perhaps through the cross-linking of FtsZ protofilaments. Its function overlaps with FtsA.</text>
</comment>
<dbReference type="InterPro" id="IPR038594">
    <property type="entry name" value="SepF-like_sf"/>
</dbReference>
<dbReference type="Pfam" id="PF04472">
    <property type="entry name" value="SepF"/>
    <property type="match status" value="1"/>
</dbReference>
<dbReference type="PANTHER" id="PTHR35798">
    <property type="entry name" value="CELL DIVISION PROTEIN SEPF"/>
    <property type="match status" value="1"/>
</dbReference>
<evidence type="ECO:0000256" key="4">
    <source>
        <dbReference type="ARBA" id="ARBA00044936"/>
    </source>
</evidence>
<evidence type="ECO:0000256" key="1">
    <source>
        <dbReference type="ARBA" id="ARBA00022618"/>
    </source>
</evidence>
<dbReference type="EMBL" id="JACJIA010000009">
    <property type="protein sequence ID" value="MBA8954570.1"/>
    <property type="molecule type" value="Genomic_DNA"/>
</dbReference>
<organism evidence="5 6">
    <name type="scientific">Actinomadura namibiensis</name>
    <dbReference type="NCBI Taxonomy" id="182080"/>
    <lineage>
        <taxon>Bacteria</taxon>
        <taxon>Bacillati</taxon>
        <taxon>Actinomycetota</taxon>
        <taxon>Actinomycetes</taxon>
        <taxon>Streptosporangiales</taxon>
        <taxon>Thermomonosporaceae</taxon>
        <taxon>Actinomadura</taxon>
    </lineage>
</organism>
<dbReference type="GO" id="GO:0000917">
    <property type="term" value="P:division septum assembly"/>
    <property type="evidence" value="ECO:0007669"/>
    <property type="project" value="UniProtKB-KW"/>
</dbReference>
<keyword evidence="1 5" id="KW-0132">Cell division</keyword>
<evidence type="ECO:0000256" key="3">
    <source>
        <dbReference type="ARBA" id="ARBA00023306"/>
    </source>
</evidence>
<dbReference type="PANTHER" id="PTHR35798:SF1">
    <property type="entry name" value="CELL DIVISION PROTEIN SEPF"/>
    <property type="match status" value="1"/>
</dbReference>
<dbReference type="InterPro" id="IPR023052">
    <property type="entry name" value="Cell_div_SepF"/>
</dbReference>
<dbReference type="AlphaFoldDB" id="A0A7W3LUP7"/>
<dbReference type="InterPro" id="IPR007561">
    <property type="entry name" value="Cell_div_SepF/SepF-rel"/>
</dbReference>